<dbReference type="Gene3D" id="3.20.20.140">
    <property type="entry name" value="Metal-dependent hydrolases"/>
    <property type="match status" value="1"/>
</dbReference>
<dbReference type="InterPro" id="IPR032466">
    <property type="entry name" value="Metal_Hydrolase"/>
</dbReference>
<reference evidence="1 2" key="1">
    <citation type="submission" date="2016-10" db="EMBL/GenBank/DDBJ databases">
        <authorList>
            <person name="de Groot N.N."/>
        </authorList>
    </citation>
    <scope>NUCLEOTIDE SEQUENCE [LARGE SCALE GENOMIC DNA]</scope>
    <source>
        <strain evidence="1 2">JCM 11308</strain>
    </source>
</reference>
<keyword evidence="2" id="KW-1185">Reference proteome</keyword>
<dbReference type="Pfam" id="PF01244">
    <property type="entry name" value="Peptidase_M19"/>
    <property type="match status" value="1"/>
</dbReference>
<dbReference type="RefSeq" id="WP_072842507.1">
    <property type="nucleotide sequence ID" value="NZ_FNAB01000005.1"/>
</dbReference>
<evidence type="ECO:0000313" key="1">
    <source>
        <dbReference type="EMBL" id="SDD58477.1"/>
    </source>
</evidence>
<dbReference type="GO" id="GO:0006508">
    <property type="term" value="P:proteolysis"/>
    <property type="evidence" value="ECO:0007669"/>
    <property type="project" value="InterPro"/>
</dbReference>
<accession>A0A1G6VZQ8</accession>
<dbReference type="Proteomes" id="UP000199417">
    <property type="component" value="Unassembled WGS sequence"/>
</dbReference>
<protein>
    <submittedName>
        <fullName evidence="1">Membrane dipeptidase</fullName>
    </submittedName>
</protein>
<dbReference type="EMBL" id="FNAB01000005">
    <property type="protein sequence ID" value="SDD58477.1"/>
    <property type="molecule type" value="Genomic_DNA"/>
</dbReference>
<name>A0A1G6VZQ8_9NOCA</name>
<proteinExistence type="predicted"/>
<dbReference type="STRING" id="168276.SAMN05444580_105177"/>
<dbReference type="PROSITE" id="PS51365">
    <property type="entry name" value="RENAL_DIPEPTIDASE_2"/>
    <property type="match status" value="1"/>
</dbReference>
<dbReference type="GO" id="GO:0070573">
    <property type="term" value="F:metallodipeptidase activity"/>
    <property type="evidence" value="ECO:0007669"/>
    <property type="project" value="InterPro"/>
</dbReference>
<dbReference type="SUPFAM" id="SSF51556">
    <property type="entry name" value="Metallo-dependent hydrolases"/>
    <property type="match status" value="1"/>
</dbReference>
<organism evidence="1 2">
    <name type="scientific">Rhodococcus tukisamuensis</name>
    <dbReference type="NCBI Taxonomy" id="168276"/>
    <lineage>
        <taxon>Bacteria</taxon>
        <taxon>Bacillati</taxon>
        <taxon>Actinomycetota</taxon>
        <taxon>Actinomycetes</taxon>
        <taxon>Mycobacteriales</taxon>
        <taxon>Nocardiaceae</taxon>
        <taxon>Rhodococcus</taxon>
    </lineage>
</organism>
<gene>
    <name evidence="1" type="ORF">SAMN05444580_105177</name>
</gene>
<dbReference type="InterPro" id="IPR008257">
    <property type="entry name" value="Pept_M19"/>
</dbReference>
<sequence>MTAPSYPLWEQHCCLPLQPSASIGELLRYRRPAGSYLSVNVGYAPQSLAEATGIAESFRDQAREYDAVEPIATLADVDAVRAGGGIALAFDLEDSNPLDGDPANLAHFYRLGVRSMLPTYNHANAAGCGCLDATDTGLTGYGRDLVREMNAVGMMVDGSHCSVRTGLDLAETTTRPMIYSHSNLRRLWEHPRNITDEQARTCAETGGVIGINGVGIFLGVNGPDDHARRLSAMADHIEAAVDLVGVEHVGIGSDYSFDHEDFLVEIATHSESFSAAYTAWGPLQWVPPEDTLTLDRVLRERGFDEPAIEAVYGGNFARVAAQVWSTGG</sequence>
<dbReference type="AlphaFoldDB" id="A0A1G6VZQ8"/>
<dbReference type="PANTHER" id="PTHR10443:SF12">
    <property type="entry name" value="DIPEPTIDASE"/>
    <property type="match status" value="1"/>
</dbReference>
<evidence type="ECO:0000313" key="2">
    <source>
        <dbReference type="Proteomes" id="UP000199417"/>
    </source>
</evidence>
<dbReference type="PANTHER" id="PTHR10443">
    <property type="entry name" value="MICROSOMAL DIPEPTIDASE"/>
    <property type="match status" value="1"/>
</dbReference>